<dbReference type="Proteomes" id="UP000252707">
    <property type="component" value="Unassembled WGS sequence"/>
</dbReference>
<gene>
    <name evidence="2" type="ORF">DFQ59_10597</name>
</gene>
<evidence type="ECO:0000256" key="1">
    <source>
        <dbReference type="SAM" id="Phobius"/>
    </source>
</evidence>
<dbReference type="InterPro" id="IPR058534">
    <property type="entry name" value="YjdF"/>
</dbReference>
<sequence>MTRYHKFLLLFFAAVWTWAAIGPKYPHDWLLENYLVFIFVPLILLVSRYFRLSDLSYTLITLFMALHVVGSHYTYAEVPFGYDLQQWLGAGRNMYDRLVHFSFGLLLAYPLREMFLRIARTRGVWGLWLPIELVLAFSAGYEIIEWLVAARVDPEAGLAFLGTQGDIWDAQKDMLLAGAGAVLAMGIVALVHWRYDPGFARELRESLSIRGGEAPLGEVKLRDLLGRRRRP</sequence>
<feature type="transmembrane region" description="Helical" evidence="1">
    <location>
        <begin position="95"/>
        <end position="111"/>
    </location>
</feature>
<proteinExistence type="predicted"/>
<dbReference type="InterPro" id="IPR014509">
    <property type="entry name" value="YjdF-like"/>
</dbReference>
<protein>
    <submittedName>
        <fullName evidence="2">Putative membrane protein</fullName>
    </submittedName>
</protein>
<feature type="transmembrane region" description="Helical" evidence="1">
    <location>
        <begin position="174"/>
        <end position="195"/>
    </location>
</feature>
<keyword evidence="3" id="KW-1185">Reference proteome</keyword>
<reference evidence="2 3" key="1">
    <citation type="submission" date="2018-07" db="EMBL/GenBank/DDBJ databases">
        <title>Genomic Encyclopedia of Type Strains, Phase IV (KMG-IV): sequencing the most valuable type-strain genomes for metagenomic binning, comparative biology and taxonomic classification.</title>
        <authorList>
            <person name="Goeker M."/>
        </authorList>
    </citation>
    <scope>NUCLEOTIDE SEQUENCE [LARGE SCALE GENOMIC DNA]</scope>
    <source>
        <strain evidence="2 3">DSM 26407</strain>
    </source>
</reference>
<keyword evidence="1" id="KW-0812">Transmembrane</keyword>
<comment type="caution">
    <text evidence="2">The sequence shown here is derived from an EMBL/GenBank/DDBJ whole genome shotgun (WGS) entry which is preliminary data.</text>
</comment>
<keyword evidence="1" id="KW-1133">Transmembrane helix</keyword>
<feature type="transmembrane region" description="Helical" evidence="1">
    <location>
        <begin position="29"/>
        <end position="50"/>
    </location>
</feature>
<organism evidence="2 3">
    <name type="scientific">Thioalbus denitrificans</name>
    <dbReference type="NCBI Taxonomy" id="547122"/>
    <lineage>
        <taxon>Bacteria</taxon>
        <taxon>Pseudomonadati</taxon>
        <taxon>Pseudomonadota</taxon>
        <taxon>Gammaproteobacteria</taxon>
        <taxon>Chromatiales</taxon>
        <taxon>Ectothiorhodospiraceae</taxon>
        <taxon>Thioalbus</taxon>
    </lineage>
</organism>
<feature type="transmembrane region" description="Helical" evidence="1">
    <location>
        <begin position="123"/>
        <end position="144"/>
    </location>
</feature>
<dbReference type="RefSeq" id="WP_114279872.1">
    <property type="nucleotide sequence ID" value="NZ_QPJY01000005.1"/>
</dbReference>
<dbReference type="PIRSF" id="PIRSF020606">
    <property type="entry name" value="UCP020606"/>
    <property type="match status" value="1"/>
</dbReference>
<name>A0A369CAY5_9GAMM</name>
<keyword evidence="1" id="KW-0472">Membrane</keyword>
<evidence type="ECO:0000313" key="3">
    <source>
        <dbReference type="Proteomes" id="UP000252707"/>
    </source>
</evidence>
<dbReference type="EMBL" id="QPJY01000005">
    <property type="protein sequence ID" value="RCX30265.1"/>
    <property type="molecule type" value="Genomic_DNA"/>
</dbReference>
<dbReference type="Pfam" id="PF09997">
    <property type="entry name" value="DUF2238"/>
    <property type="match status" value="1"/>
</dbReference>
<dbReference type="AlphaFoldDB" id="A0A369CAY5"/>
<accession>A0A369CAY5</accession>
<evidence type="ECO:0000313" key="2">
    <source>
        <dbReference type="EMBL" id="RCX30265.1"/>
    </source>
</evidence>
<dbReference type="OrthoDB" id="9786473at2"/>
<feature type="transmembrane region" description="Helical" evidence="1">
    <location>
        <begin position="57"/>
        <end position="75"/>
    </location>
</feature>